<proteinExistence type="inferred from homology"/>
<dbReference type="GO" id="GO:0005737">
    <property type="term" value="C:cytoplasm"/>
    <property type="evidence" value="ECO:0007669"/>
    <property type="project" value="UniProtKB-ARBA"/>
</dbReference>
<dbReference type="EMBL" id="UOEJ01000086">
    <property type="protein sequence ID" value="VAV97284.1"/>
    <property type="molecule type" value="Genomic_DNA"/>
</dbReference>
<keyword evidence="6 9" id="KW-0378">Hydrolase</keyword>
<dbReference type="EC" id="3.4.11.-" evidence="9"/>
<evidence type="ECO:0000256" key="7">
    <source>
        <dbReference type="ARBA" id="ARBA00022833"/>
    </source>
</evidence>
<dbReference type="Pfam" id="PF02127">
    <property type="entry name" value="Peptidase_M18"/>
    <property type="match status" value="1"/>
</dbReference>
<evidence type="ECO:0000256" key="8">
    <source>
        <dbReference type="ARBA" id="ARBA00023049"/>
    </source>
</evidence>
<keyword evidence="8" id="KW-0482">Metalloprotease</keyword>
<dbReference type="Gene3D" id="3.40.630.10">
    <property type="entry name" value="Zn peptidases"/>
    <property type="match status" value="1"/>
</dbReference>
<dbReference type="GO" id="GO:0006508">
    <property type="term" value="P:proteolysis"/>
    <property type="evidence" value="ECO:0007669"/>
    <property type="project" value="UniProtKB-KW"/>
</dbReference>
<protein>
    <submittedName>
        <fullName evidence="9">Probable M18-family aminopeptidase 1</fullName>
        <ecNumber evidence="9">3.4.11.-</ecNumber>
    </submittedName>
</protein>
<keyword evidence="3 9" id="KW-0031">Aminopeptidase</keyword>
<dbReference type="SUPFAM" id="SSF101821">
    <property type="entry name" value="Aminopeptidase/glucanase lid domain"/>
    <property type="match status" value="1"/>
</dbReference>
<comment type="cofactor">
    <cofactor evidence="1">
        <name>Zn(2+)</name>
        <dbReference type="ChEBI" id="CHEBI:29105"/>
    </cofactor>
</comment>
<keyword evidence="5" id="KW-0479">Metal-binding</keyword>
<evidence type="ECO:0000313" key="9">
    <source>
        <dbReference type="EMBL" id="VAV97284.1"/>
    </source>
</evidence>
<dbReference type="GO" id="GO:0008237">
    <property type="term" value="F:metallopeptidase activity"/>
    <property type="evidence" value="ECO:0007669"/>
    <property type="project" value="UniProtKB-KW"/>
</dbReference>
<dbReference type="GO" id="GO:0004177">
    <property type="term" value="F:aminopeptidase activity"/>
    <property type="evidence" value="ECO:0007669"/>
    <property type="project" value="UniProtKB-KW"/>
</dbReference>
<evidence type="ECO:0000256" key="5">
    <source>
        <dbReference type="ARBA" id="ARBA00022723"/>
    </source>
</evidence>
<dbReference type="SUPFAM" id="SSF53187">
    <property type="entry name" value="Zn-dependent exopeptidases"/>
    <property type="match status" value="1"/>
</dbReference>
<name>A0A3B0RU32_9ZZZZ</name>
<evidence type="ECO:0000256" key="6">
    <source>
        <dbReference type="ARBA" id="ARBA00022801"/>
    </source>
</evidence>
<comment type="similarity">
    <text evidence="2">Belongs to the peptidase M18 family.</text>
</comment>
<dbReference type="PANTHER" id="PTHR28570">
    <property type="entry name" value="ASPARTYL AMINOPEPTIDASE"/>
    <property type="match status" value="1"/>
</dbReference>
<dbReference type="InterPro" id="IPR001948">
    <property type="entry name" value="Peptidase_M18"/>
</dbReference>
<dbReference type="PANTHER" id="PTHR28570:SF2">
    <property type="entry name" value="M18 FAMILY AMINOPEPTIDASE 1-RELATED"/>
    <property type="match status" value="1"/>
</dbReference>
<keyword evidence="7" id="KW-0862">Zinc</keyword>
<dbReference type="InterPro" id="IPR023358">
    <property type="entry name" value="Peptidase_M18_dom2"/>
</dbReference>
<organism evidence="9">
    <name type="scientific">hydrothermal vent metagenome</name>
    <dbReference type="NCBI Taxonomy" id="652676"/>
    <lineage>
        <taxon>unclassified sequences</taxon>
        <taxon>metagenomes</taxon>
        <taxon>ecological metagenomes</taxon>
    </lineage>
</organism>
<gene>
    <name evidence="9" type="ORF">MNBD_ALPHA01-1120</name>
</gene>
<evidence type="ECO:0000256" key="1">
    <source>
        <dbReference type="ARBA" id="ARBA00001947"/>
    </source>
</evidence>
<accession>A0A3B0RU32</accession>
<evidence type="ECO:0000256" key="4">
    <source>
        <dbReference type="ARBA" id="ARBA00022670"/>
    </source>
</evidence>
<dbReference type="PRINTS" id="PR00932">
    <property type="entry name" value="AMINO1PTASE"/>
</dbReference>
<reference evidence="9" key="1">
    <citation type="submission" date="2018-06" db="EMBL/GenBank/DDBJ databases">
        <authorList>
            <person name="Zhirakovskaya E."/>
        </authorList>
    </citation>
    <scope>NUCLEOTIDE SEQUENCE</scope>
</reference>
<evidence type="ECO:0000256" key="2">
    <source>
        <dbReference type="ARBA" id="ARBA00008290"/>
    </source>
</evidence>
<dbReference type="Gene3D" id="2.30.250.10">
    <property type="entry name" value="Aminopeptidase i, Domain 2"/>
    <property type="match status" value="1"/>
</dbReference>
<evidence type="ECO:0000256" key="3">
    <source>
        <dbReference type="ARBA" id="ARBA00022438"/>
    </source>
</evidence>
<keyword evidence="4" id="KW-0645">Protease</keyword>
<dbReference type="GO" id="GO:0008270">
    <property type="term" value="F:zinc ion binding"/>
    <property type="evidence" value="ECO:0007669"/>
    <property type="project" value="InterPro"/>
</dbReference>
<dbReference type="AlphaFoldDB" id="A0A3B0RU32"/>
<sequence>MKIIKFQSARFFPIFKQGLLAVVLVLAMGMPHVVASDKDCQDNLNCRSSWVTAGKKELKRIYAFAEDYKAFIAKARTELSFVTEAVIFAERNGFKPLKENSAMTPGQRYYDVNRDRSISFMVIGRENLDRGIFVVGAHIDSPRLELKGRPLYGSEEFALFQTNFHGGIKNYQWTNIPLALMGRVDKKDGTSVNINIGLAPNDPIFMIPDLSPHTDRGYGDKKVKEMILKEDLDPVAGHIPGRDGAVESRVMDHLKRTYDISAADLVSAELALVPAYAPRDLGFDRGLIAAYGQDDRLASFVAMRAIANLKTPRKTAMAHLVDNEEVGNRNNTGAKSEYFSTLIARMLQAKLGGDYREMALKKTLRNSKMLSVDVNPGINPKKPSAWETGNAPRLGYGVNIKLYGQGNTANSEYIAWTRKYLDGAEIPWQTTTYKVGVAGGGTIGGEFSRQNMDVIDIGVPLLSIHSPYSVSSKIDLFHLYRASQVFFEN</sequence>